<sequence length="194" mass="21206">MHVRPLGPGDAGDADLAAFLLSAWRKLHSASHRPPRCPRCDARGATCDGLDHSRLPQFHCHGCNRRFNRLTGTPMARLRPEDKLRAFFTLISLPASAAEVGRKLEIQPETVAHWSLQIRLWLLALDPEGSWESRVQLGVRYAVVPASVRDAPAKAAFGCRCTLVGSDSPSLSQADDGPLLMRVCPLCERAAHSA</sequence>
<keyword evidence="3" id="KW-1185">Reference proteome</keyword>
<protein>
    <submittedName>
        <fullName evidence="2">DUF746 domain-containing protein</fullName>
    </submittedName>
</protein>
<dbReference type="InterPro" id="IPR008008">
    <property type="entry name" value="DUF746"/>
</dbReference>
<evidence type="ECO:0000313" key="3">
    <source>
        <dbReference type="Proteomes" id="UP001216674"/>
    </source>
</evidence>
<organism evidence="2 3">
    <name type="scientific">Cupriavidus basilensis</name>
    <dbReference type="NCBI Taxonomy" id="68895"/>
    <lineage>
        <taxon>Bacteria</taxon>
        <taxon>Pseudomonadati</taxon>
        <taxon>Pseudomonadota</taxon>
        <taxon>Betaproteobacteria</taxon>
        <taxon>Burkholderiales</taxon>
        <taxon>Burkholderiaceae</taxon>
        <taxon>Cupriavidus</taxon>
    </lineage>
</organism>
<evidence type="ECO:0000259" key="1">
    <source>
        <dbReference type="Pfam" id="PF05344"/>
    </source>
</evidence>
<reference evidence="2 3" key="1">
    <citation type="submission" date="2023-03" db="EMBL/GenBank/DDBJ databases">
        <title>Draft assemblies of triclosan tolerant bacteria isolated from returned activated sludge.</title>
        <authorList>
            <person name="Van Hamelsveld S."/>
        </authorList>
    </citation>
    <scope>NUCLEOTIDE SEQUENCE [LARGE SCALE GENOMIC DNA]</scope>
    <source>
        <strain evidence="2 3">GW210010_S58</strain>
    </source>
</reference>
<name>A0ABT6AME3_9BURK</name>
<gene>
    <name evidence="2" type="ORF">P3W85_12685</name>
</gene>
<dbReference type="RefSeq" id="WP_276265034.1">
    <property type="nucleotide sequence ID" value="NZ_JARJLM010000216.1"/>
</dbReference>
<accession>A0ABT6AME3</accession>
<comment type="caution">
    <text evidence="2">The sequence shown here is derived from an EMBL/GenBank/DDBJ whole genome shotgun (WGS) entry which is preliminary data.</text>
</comment>
<dbReference type="Pfam" id="PF05344">
    <property type="entry name" value="DUF746"/>
    <property type="match status" value="1"/>
</dbReference>
<dbReference type="EMBL" id="JARJLM010000216">
    <property type="protein sequence ID" value="MDF3833797.1"/>
    <property type="molecule type" value="Genomic_DNA"/>
</dbReference>
<feature type="domain" description="DUF746" evidence="1">
    <location>
        <begin position="83"/>
        <end position="142"/>
    </location>
</feature>
<proteinExistence type="predicted"/>
<dbReference type="Proteomes" id="UP001216674">
    <property type="component" value="Unassembled WGS sequence"/>
</dbReference>
<evidence type="ECO:0000313" key="2">
    <source>
        <dbReference type="EMBL" id="MDF3833797.1"/>
    </source>
</evidence>